<dbReference type="GO" id="GO:0016281">
    <property type="term" value="C:eukaryotic translation initiation factor 4F complex"/>
    <property type="evidence" value="ECO:0007669"/>
    <property type="project" value="TreeGrafter"/>
</dbReference>
<dbReference type="GO" id="GO:0006417">
    <property type="term" value="P:regulation of translation"/>
    <property type="evidence" value="ECO:0007669"/>
    <property type="project" value="UniProtKB-KW"/>
</dbReference>
<evidence type="ECO:0000256" key="3">
    <source>
        <dbReference type="ARBA" id="ARBA00022884"/>
    </source>
</evidence>
<evidence type="ECO:0000256" key="5">
    <source>
        <dbReference type="RuleBase" id="RU004374"/>
    </source>
</evidence>
<dbReference type="OrthoDB" id="17977at2759"/>
<evidence type="ECO:0000313" key="6">
    <source>
        <dbReference type="EMBL" id="KZF26626.1"/>
    </source>
</evidence>
<keyword evidence="3 5" id="KW-0694">RNA-binding</keyword>
<dbReference type="GeneID" id="28895887"/>
<protein>
    <submittedName>
        <fullName evidence="6">Translation initiation factor eIF4e</fullName>
    </submittedName>
</protein>
<gene>
    <name evidence="6" type="ORF">L228DRAFT_235673</name>
</gene>
<keyword evidence="2" id="KW-0810">Translation regulation</keyword>
<dbReference type="Pfam" id="PF01652">
    <property type="entry name" value="IF4E"/>
    <property type="match status" value="1"/>
</dbReference>
<keyword evidence="1 5" id="KW-0396">Initiation factor</keyword>
<dbReference type="GO" id="GO:0003743">
    <property type="term" value="F:translation initiation factor activity"/>
    <property type="evidence" value="ECO:0007669"/>
    <property type="project" value="UniProtKB-KW"/>
</dbReference>
<keyword evidence="7" id="KW-1185">Reference proteome</keyword>
<proteinExistence type="inferred from homology"/>
<dbReference type="STRING" id="1328760.A0A165JTZ7"/>
<dbReference type="PANTHER" id="PTHR11960:SF66">
    <property type="entry name" value="EUKARYOTIC TRANSLATION INITIATION FACTOR 4E TYPE 3"/>
    <property type="match status" value="1"/>
</dbReference>
<dbReference type="Proteomes" id="UP000076632">
    <property type="component" value="Unassembled WGS sequence"/>
</dbReference>
<dbReference type="EMBL" id="KV407454">
    <property type="protein sequence ID" value="KZF26626.1"/>
    <property type="molecule type" value="Genomic_DNA"/>
</dbReference>
<reference evidence="6 7" key="1">
    <citation type="journal article" date="2016" name="Fungal Biol.">
        <title>The genome of Xylona heveae provides a window into fungal endophytism.</title>
        <authorList>
            <person name="Gazis R."/>
            <person name="Kuo A."/>
            <person name="Riley R."/>
            <person name="LaButti K."/>
            <person name="Lipzen A."/>
            <person name="Lin J."/>
            <person name="Amirebrahimi M."/>
            <person name="Hesse C.N."/>
            <person name="Spatafora J.W."/>
            <person name="Henrissat B."/>
            <person name="Hainaut M."/>
            <person name="Grigoriev I.V."/>
            <person name="Hibbett D.S."/>
        </authorList>
    </citation>
    <scope>NUCLEOTIDE SEQUENCE [LARGE SCALE GENOMIC DNA]</scope>
    <source>
        <strain evidence="6 7">TC161</strain>
    </source>
</reference>
<comment type="similarity">
    <text evidence="5">Belongs to the eukaryotic initiation factor 4E family.</text>
</comment>
<dbReference type="GO" id="GO:0000340">
    <property type="term" value="F:RNA 7-methylguanosine cap binding"/>
    <property type="evidence" value="ECO:0007669"/>
    <property type="project" value="TreeGrafter"/>
</dbReference>
<sequence length="370" mass="42181">MPLLFTRRTGSSQPEKTLYITEYVERLDAGILTPTTASFRFKTYFKGHPPLFVSEEHQIKRFRDLWTLAIGQLAEKFNLPADRVRELIRSIPAQQKQSVFPEGQSPAIASAFHSFPVQSALLPTILEEVDCSPGTQQCKMEKKSSDTLKDAASAAADRQAIRMKMFKHMRPESFPLSYHWVMWHDRLIPNMGKSTSSAPTYHDRLSNLAQISDIRKFWEVVNNLPLTNLPLRDTVHLFKLGTEPVWEDPRNARGGCWTFRIPKAHGPEFFIQILTMAIGDLFEVEPGDDICGISMSVRFTSNLIMIWNRDSSNQKSIDGILALVLREIPEHLRPKEGGCYYKKHSEHNSFNKELAESKEAAKRLAMPNVP</sequence>
<dbReference type="InterPro" id="IPR001040">
    <property type="entry name" value="TIF_eIF_4E"/>
</dbReference>
<organism evidence="6 7">
    <name type="scientific">Xylona heveae (strain CBS 132557 / TC161)</name>
    <dbReference type="NCBI Taxonomy" id="1328760"/>
    <lineage>
        <taxon>Eukaryota</taxon>
        <taxon>Fungi</taxon>
        <taxon>Dikarya</taxon>
        <taxon>Ascomycota</taxon>
        <taxon>Pezizomycotina</taxon>
        <taxon>Xylonomycetes</taxon>
        <taxon>Xylonales</taxon>
        <taxon>Xylonaceae</taxon>
        <taxon>Xylona</taxon>
    </lineage>
</organism>
<dbReference type="AlphaFoldDB" id="A0A165JTZ7"/>
<evidence type="ECO:0000256" key="4">
    <source>
        <dbReference type="ARBA" id="ARBA00022917"/>
    </source>
</evidence>
<dbReference type="PANTHER" id="PTHR11960">
    <property type="entry name" value="EUKARYOTIC TRANSLATION INITIATION FACTOR 4E RELATED"/>
    <property type="match status" value="1"/>
</dbReference>
<name>A0A165JTZ7_XYLHT</name>
<dbReference type="OMA" id="YITEYVE"/>
<evidence type="ECO:0000256" key="1">
    <source>
        <dbReference type="ARBA" id="ARBA00022540"/>
    </source>
</evidence>
<dbReference type="Gene3D" id="3.30.760.10">
    <property type="entry name" value="RNA Cap, Translation Initiation Factor Eif4e"/>
    <property type="match status" value="1"/>
</dbReference>
<dbReference type="SUPFAM" id="SSF55418">
    <property type="entry name" value="eIF4e-like"/>
    <property type="match status" value="1"/>
</dbReference>
<dbReference type="InParanoid" id="A0A165JTZ7"/>
<accession>A0A165JTZ7</accession>
<dbReference type="RefSeq" id="XP_018192181.1">
    <property type="nucleotide sequence ID" value="XM_018330750.1"/>
</dbReference>
<evidence type="ECO:0000313" key="7">
    <source>
        <dbReference type="Proteomes" id="UP000076632"/>
    </source>
</evidence>
<keyword evidence="4 5" id="KW-0648">Protein biosynthesis</keyword>
<evidence type="ECO:0000256" key="2">
    <source>
        <dbReference type="ARBA" id="ARBA00022845"/>
    </source>
</evidence>
<dbReference type="InterPro" id="IPR023398">
    <property type="entry name" value="TIF_eIF4e-like"/>
</dbReference>